<dbReference type="RefSeq" id="WP_036792034.1">
    <property type="nucleotide sequence ID" value="NZ_JQZV01000013.1"/>
</dbReference>
<dbReference type="CDD" id="cd17271">
    <property type="entry name" value="RMtype1_S_NmaSCMORF606P_TRD2-CR2_like"/>
    <property type="match status" value="1"/>
</dbReference>
<keyword evidence="3" id="KW-0238">DNA-binding</keyword>
<keyword evidence="4" id="KW-0175">Coiled coil</keyword>
<evidence type="ECO:0000259" key="5">
    <source>
        <dbReference type="Pfam" id="PF01420"/>
    </source>
</evidence>
<proteinExistence type="inferred from homology"/>
<evidence type="ECO:0000313" key="6">
    <source>
        <dbReference type="EMBL" id="KGN92098.1"/>
    </source>
</evidence>
<dbReference type="EMBL" id="JQZV01000013">
    <property type="protein sequence ID" value="KGN92098.1"/>
    <property type="molecule type" value="Genomic_DNA"/>
</dbReference>
<dbReference type="InterPro" id="IPR052021">
    <property type="entry name" value="Type-I_RS_S_subunit"/>
</dbReference>
<feature type="domain" description="Type I restriction modification DNA specificity" evidence="5">
    <location>
        <begin position="220"/>
        <end position="393"/>
    </location>
</feature>
<comment type="caution">
    <text evidence="6">The sequence shown here is derived from an EMBL/GenBank/DDBJ whole genome shotgun (WGS) entry which is preliminary data.</text>
</comment>
<dbReference type="SUPFAM" id="SSF116734">
    <property type="entry name" value="DNA methylase specificity domain"/>
    <property type="match status" value="2"/>
</dbReference>
<gene>
    <name evidence="6" type="ORF">HQ43_08675</name>
</gene>
<evidence type="ECO:0000256" key="3">
    <source>
        <dbReference type="ARBA" id="ARBA00023125"/>
    </source>
</evidence>
<dbReference type="PANTHER" id="PTHR30408:SF12">
    <property type="entry name" value="TYPE I RESTRICTION ENZYME MJAVIII SPECIFICITY SUBUNIT"/>
    <property type="match status" value="1"/>
</dbReference>
<sequence>MATINKIPKCPPLRFPQFSDDWQIVPLKGMCELYSGNTPDRTNEAYFNGDINWFSSGELKDRYLHMSNEKISQQAVESVGLKILPPNTLVIAIYGLEASGVRGNCAIIGTSGTISQACMAFIPKVGVMNEYLYSWYQRFGNYIGLKYAQGTKQQNLSSDIIGNLSVAHPTLKEQSKIVCFFRLIDEHIANLSETIKELKTQKAGLLNQLFSQKLRFPDFNDEWTQCFVSDFGQVVTGSTPPTSDSCNYDASDYLWASPSDLGQTKYIRKTKTMLSSKGFSLTRSLPLGSVLVSCIGIIGKVGVAVTEMSTNQQINAIIPNQSKVNSEYVYYAILNKSLAYSRLSATQVVPILSKREFERMRNQYPSLAEQKKIADFLSLIDERIEVEEQLLKKYEEQKKYLLRKMFV</sequence>
<keyword evidence="2" id="KW-0680">Restriction system</keyword>
<dbReference type="Gene3D" id="3.90.220.20">
    <property type="entry name" value="DNA methylase specificity domains"/>
    <property type="match status" value="2"/>
</dbReference>
<reference evidence="6 7" key="1">
    <citation type="submission" date="2014-08" db="EMBL/GenBank/DDBJ databases">
        <title>Porphyromonas canoris strain:OH2762 Genome sequencing.</title>
        <authorList>
            <person name="Wallis C."/>
            <person name="Deusch O."/>
            <person name="O'Flynn C."/>
            <person name="Davis I."/>
            <person name="Jospin G."/>
            <person name="Darling A.E."/>
            <person name="Coil D.A."/>
            <person name="Alexiev A."/>
            <person name="Horsfall A."/>
            <person name="Kirkwood N."/>
            <person name="Harris S."/>
            <person name="Eisen J.A."/>
        </authorList>
    </citation>
    <scope>NUCLEOTIDE SEQUENCE [LARGE SCALE GENOMIC DNA]</scope>
    <source>
        <strain evidence="7">COT-108 OH2762</strain>
    </source>
</reference>
<feature type="domain" description="Type I restriction modification DNA specificity" evidence="5">
    <location>
        <begin position="20"/>
        <end position="199"/>
    </location>
</feature>
<evidence type="ECO:0000313" key="7">
    <source>
        <dbReference type="Proteomes" id="UP000030101"/>
    </source>
</evidence>
<organism evidence="6 7">
    <name type="scientific">Porphyromonas canoris</name>
    <dbReference type="NCBI Taxonomy" id="36875"/>
    <lineage>
        <taxon>Bacteria</taxon>
        <taxon>Pseudomonadati</taxon>
        <taxon>Bacteroidota</taxon>
        <taxon>Bacteroidia</taxon>
        <taxon>Bacteroidales</taxon>
        <taxon>Porphyromonadaceae</taxon>
        <taxon>Porphyromonas</taxon>
    </lineage>
</organism>
<keyword evidence="7" id="KW-1185">Reference proteome</keyword>
<evidence type="ECO:0000256" key="1">
    <source>
        <dbReference type="ARBA" id="ARBA00010923"/>
    </source>
</evidence>
<name>A0ABR4XK86_9PORP</name>
<accession>A0ABR4XK86</accession>
<comment type="similarity">
    <text evidence="1">Belongs to the type-I restriction system S methylase family.</text>
</comment>
<dbReference type="Proteomes" id="UP000030101">
    <property type="component" value="Unassembled WGS sequence"/>
</dbReference>
<evidence type="ECO:0000256" key="2">
    <source>
        <dbReference type="ARBA" id="ARBA00022747"/>
    </source>
</evidence>
<evidence type="ECO:0000256" key="4">
    <source>
        <dbReference type="SAM" id="Coils"/>
    </source>
</evidence>
<dbReference type="Gene3D" id="1.10.287.1120">
    <property type="entry name" value="Bipartite methylase S protein"/>
    <property type="match status" value="1"/>
</dbReference>
<dbReference type="InterPro" id="IPR000055">
    <property type="entry name" value="Restrct_endonuc_typeI_TRD"/>
</dbReference>
<dbReference type="CDD" id="cd17286">
    <property type="entry name" value="RMtype1_S_Lla161ORF747P_TRD1-CR1_like"/>
    <property type="match status" value="1"/>
</dbReference>
<feature type="coiled-coil region" evidence="4">
    <location>
        <begin position="377"/>
        <end position="404"/>
    </location>
</feature>
<dbReference type="Pfam" id="PF01420">
    <property type="entry name" value="Methylase_S"/>
    <property type="match status" value="2"/>
</dbReference>
<dbReference type="InterPro" id="IPR044946">
    <property type="entry name" value="Restrct_endonuc_typeI_TRD_sf"/>
</dbReference>
<dbReference type="PANTHER" id="PTHR30408">
    <property type="entry name" value="TYPE-1 RESTRICTION ENZYME ECOKI SPECIFICITY PROTEIN"/>
    <property type="match status" value="1"/>
</dbReference>
<protein>
    <recommendedName>
        <fullName evidence="5">Type I restriction modification DNA specificity domain-containing protein</fullName>
    </recommendedName>
</protein>